<proteinExistence type="predicted"/>
<feature type="region of interest" description="Disordered" evidence="4">
    <location>
        <begin position="320"/>
        <end position="406"/>
    </location>
</feature>
<dbReference type="InterPro" id="IPR011993">
    <property type="entry name" value="PH-like_dom_sf"/>
</dbReference>
<feature type="compositionally biased region" description="Acidic residues" evidence="4">
    <location>
        <begin position="255"/>
        <end position="265"/>
    </location>
</feature>
<evidence type="ECO:0000313" key="8">
    <source>
        <dbReference type="EMBL" id="GMK53701.1"/>
    </source>
</evidence>
<sequence>MALYVTAIHTFVAEHADELEFQGGEMIEVLERDEAFGDGWWKGRNTKGDEGLFPATYISEEPDAVPAGSFKREDTAANGNDGTLATPAPVVSEAIASSSVLASASPNKKPASPLATGSEAAGATERSLEKEHRDSLLDVTGAPRDPAALAATTVGAGTNVMGRTIGEVQEAIDTMGAPSSARMPDVPVQKGYQLKDPQEAAREDDDDLSDADGEGAIGINSDARARLAAQAKLANEERDRRHRRESGGLVADLMYSDESDEEEEGSGGSRRASRGYRGLSLNGTHTTQTASTTTTIAERIEDEDQNELPESQTLVAAAVPASVPTEDTVPVPSAQSPTTRAWAPTASTPPEPKAAVWSPVPYPPVAQFAQQQQSSAQAIPKPPSPSSEDQAPAPETSSAPVAEASHTPSTGVVAAAGAGAAALVGVGAATVASSSGPSLTAFSSAQPATSPNLASGATVADSTRPSPGKRTSSLPRGSPLMHTPNLPLPSPNSQTGAPPVGTAPSATTTPRMDQNVQLQPALPISSPAAPSLVAAASPAASSPGVMTPGPVSRMSAKPPMTWTVDEVVEWAHSRGFDDGVCRKFVEQDITGDVLLELDANLLKELDIPQLGKRLRIAAAINELRRPPSAVSNKSAQPLSQHMPQPTSPVHPGASPLHDAQNLSQASSQGPTHSQTASQSSSLRGFAMAPPAFVGQAAQSTPPLGTTSPVMDDHHTWSHGRKVSVTPTTHSIDESKAVDGPIVTNGNGHGPGHGQSASISLPATSTSTAPTSYTASASRSTSSIPTTPGTSPTTGSGTKENLMKRESTGSLTGHKKKGSVDKTDRLSFFGRGRKAPPLAGSGNASPVGPERNASSRMPFSGGQKPAMQTMTTDKPDGASAAPSAGVGAALRQIGKPDKAGYLKKRGERYNSWKTRYFVLKGSHLYYLKSENEDRVKGHIDLKGHRIIVDENINTGNHGFRLVGPGNQEKPHFFSSSDQTQVRDWMKSLMKATIARDYSVPVTSSCNIPTIPLAEAQALQPRPPSPAQREATQRATRRENVNQLTPRDASVLMSLDTSGSGKRMTSHGSSLHPSPSRPDRDTRRPSTSKESMRNRPSVAISERRSVNSYYGQPETEEQAELLKWVNETLPPQYPRAAHFPSSFMSGEVILLLVKHLSGIEPNPPVPSSAFAPDATGLPNVEGLLAMGETVIDAGVDSAGVSLNEIRAGDVQAITHLLETVRSWARQKGYA</sequence>
<dbReference type="CDD" id="cd13316">
    <property type="entry name" value="PH_Boi"/>
    <property type="match status" value="1"/>
</dbReference>
<feature type="compositionally biased region" description="Low complexity" evidence="4">
    <location>
        <begin position="365"/>
        <end position="379"/>
    </location>
</feature>
<dbReference type="Gene3D" id="2.30.29.30">
    <property type="entry name" value="Pleckstrin-homology domain (PH domain)/Phosphotyrosine-binding domain (PTB)"/>
    <property type="match status" value="1"/>
</dbReference>
<dbReference type="InterPro" id="IPR001660">
    <property type="entry name" value="SAM"/>
</dbReference>
<feature type="region of interest" description="Disordered" evidence="4">
    <location>
        <begin position="193"/>
        <end position="294"/>
    </location>
</feature>
<evidence type="ECO:0000259" key="7">
    <source>
        <dbReference type="PROSITE" id="PS50105"/>
    </source>
</evidence>
<evidence type="ECO:0000256" key="4">
    <source>
        <dbReference type="SAM" id="MobiDB-lite"/>
    </source>
</evidence>
<dbReference type="GO" id="GO:0001881">
    <property type="term" value="P:receptor recycling"/>
    <property type="evidence" value="ECO:0007669"/>
    <property type="project" value="TreeGrafter"/>
</dbReference>
<dbReference type="PROSITE" id="PS50002">
    <property type="entry name" value="SH3"/>
    <property type="match status" value="1"/>
</dbReference>
<feature type="region of interest" description="Disordered" evidence="4">
    <location>
        <begin position="65"/>
        <end position="86"/>
    </location>
</feature>
<evidence type="ECO:0000259" key="5">
    <source>
        <dbReference type="PROSITE" id="PS50002"/>
    </source>
</evidence>
<evidence type="ECO:0000256" key="3">
    <source>
        <dbReference type="PROSITE-ProRule" id="PRU00192"/>
    </source>
</evidence>
<dbReference type="GO" id="GO:0005769">
    <property type="term" value="C:early endosome"/>
    <property type="evidence" value="ECO:0007669"/>
    <property type="project" value="TreeGrafter"/>
</dbReference>
<feature type="region of interest" description="Disordered" evidence="4">
    <location>
        <begin position="432"/>
        <end position="510"/>
    </location>
</feature>
<dbReference type="CDD" id="cd09535">
    <property type="entry name" value="SAM_BOI-like_fungal"/>
    <property type="match status" value="1"/>
</dbReference>
<feature type="region of interest" description="Disordered" evidence="4">
    <location>
        <begin position="1013"/>
        <end position="1110"/>
    </location>
</feature>
<name>A0AAD3TNS5_9TREE</name>
<dbReference type="PROSITE" id="PS50003">
    <property type="entry name" value="PH_DOMAIN"/>
    <property type="match status" value="1"/>
</dbReference>
<dbReference type="InterPro" id="IPR001452">
    <property type="entry name" value="SH3_domain"/>
</dbReference>
<dbReference type="InterPro" id="IPR013761">
    <property type="entry name" value="SAM/pointed_sf"/>
</dbReference>
<dbReference type="SMART" id="SM00454">
    <property type="entry name" value="SAM"/>
    <property type="match status" value="1"/>
</dbReference>
<dbReference type="Pfam" id="PF00018">
    <property type="entry name" value="SH3_1"/>
    <property type="match status" value="1"/>
</dbReference>
<feature type="compositionally biased region" description="Basic and acidic residues" evidence="4">
    <location>
        <begin position="126"/>
        <end position="136"/>
    </location>
</feature>
<dbReference type="Pfam" id="PF07647">
    <property type="entry name" value="SAM_2"/>
    <property type="match status" value="1"/>
</dbReference>
<dbReference type="Pfam" id="PF00169">
    <property type="entry name" value="PH"/>
    <property type="match status" value="1"/>
</dbReference>
<dbReference type="EMBL" id="BTCM01000001">
    <property type="protein sequence ID" value="GMK53701.1"/>
    <property type="molecule type" value="Genomic_DNA"/>
</dbReference>
<comment type="caution">
    <text evidence="8">The sequence shown here is derived from an EMBL/GenBank/DDBJ whole genome shotgun (WGS) entry which is preliminary data.</text>
</comment>
<dbReference type="InterPro" id="IPR001849">
    <property type="entry name" value="PH_domain"/>
</dbReference>
<keyword evidence="9" id="KW-1185">Reference proteome</keyword>
<dbReference type="CDD" id="cd00174">
    <property type="entry name" value="SH3"/>
    <property type="match status" value="1"/>
</dbReference>
<dbReference type="SUPFAM" id="SSF50729">
    <property type="entry name" value="PH domain-like"/>
    <property type="match status" value="1"/>
</dbReference>
<reference evidence="8" key="2">
    <citation type="submission" date="2023-06" db="EMBL/GenBank/DDBJ databases">
        <authorList>
            <person name="Kobayashi Y."/>
            <person name="Kayamori A."/>
            <person name="Aoki K."/>
            <person name="Shiwa Y."/>
            <person name="Fujita N."/>
            <person name="Sugita T."/>
            <person name="Iwasaki W."/>
            <person name="Tanaka N."/>
            <person name="Takashima M."/>
        </authorList>
    </citation>
    <scope>NUCLEOTIDE SEQUENCE</scope>
    <source>
        <strain evidence="8">HIS016</strain>
    </source>
</reference>
<reference evidence="8" key="1">
    <citation type="journal article" date="2023" name="BMC Genomics">
        <title>Chromosome-level genome assemblies of Cutaneotrichosporon spp. (Trichosporonales, Basidiomycota) reveal imbalanced evolution between nucleotide sequences and chromosome synteny.</title>
        <authorList>
            <person name="Kobayashi Y."/>
            <person name="Kayamori A."/>
            <person name="Aoki K."/>
            <person name="Shiwa Y."/>
            <person name="Matsutani M."/>
            <person name="Fujita N."/>
            <person name="Sugita T."/>
            <person name="Iwasaki W."/>
            <person name="Tanaka N."/>
            <person name="Takashima M."/>
        </authorList>
    </citation>
    <scope>NUCLEOTIDE SEQUENCE</scope>
    <source>
        <strain evidence="8">HIS016</strain>
    </source>
</reference>
<dbReference type="AlphaFoldDB" id="A0AAD3TNS5"/>
<evidence type="ECO:0000313" key="9">
    <source>
        <dbReference type="Proteomes" id="UP001222932"/>
    </source>
</evidence>
<evidence type="ECO:0000259" key="6">
    <source>
        <dbReference type="PROSITE" id="PS50003"/>
    </source>
</evidence>
<dbReference type="GO" id="GO:0005829">
    <property type="term" value="C:cytosol"/>
    <property type="evidence" value="ECO:0007669"/>
    <property type="project" value="GOC"/>
</dbReference>
<feature type="compositionally biased region" description="Acidic residues" evidence="4">
    <location>
        <begin position="202"/>
        <end position="213"/>
    </location>
</feature>
<feature type="region of interest" description="Disordered" evidence="4">
    <location>
        <begin position="626"/>
        <end position="682"/>
    </location>
</feature>
<dbReference type="Gene3D" id="1.10.150.50">
    <property type="entry name" value="Transcription Factor, Ets-1"/>
    <property type="match status" value="1"/>
</dbReference>
<feature type="domain" description="SH3" evidence="5">
    <location>
        <begin position="1"/>
        <end position="63"/>
    </location>
</feature>
<keyword evidence="1 3" id="KW-0728">SH3 domain</keyword>
<feature type="compositionally biased region" description="Low complexity" evidence="4">
    <location>
        <begin position="755"/>
        <end position="797"/>
    </location>
</feature>
<dbReference type="Gene3D" id="2.30.30.40">
    <property type="entry name" value="SH3 Domains"/>
    <property type="match status" value="1"/>
</dbReference>
<feature type="compositionally biased region" description="Polar residues" evidence="4">
    <location>
        <begin position="660"/>
        <end position="682"/>
    </location>
</feature>
<feature type="compositionally biased region" description="Polar residues" evidence="4">
    <location>
        <begin position="629"/>
        <end position="644"/>
    </location>
</feature>
<dbReference type="SMART" id="SM00233">
    <property type="entry name" value="PH"/>
    <property type="match status" value="1"/>
</dbReference>
<feature type="compositionally biased region" description="Polar residues" evidence="4">
    <location>
        <begin position="696"/>
        <end position="708"/>
    </location>
</feature>
<dbReference type="SUPFAM" id="SSF50044">
    <property type="entry name" value="SH3-domain"/>
    <property type="match status" value="1"/>
</dbReference>
<feature type="region of interest" description="Disordered" evidence="4">
    <location>
        <begin position="695"/>
        <end position="886"/>
    </location>
</feature>
<feature type="compositionally biased region" description="Low complexity" evidence="4">
    <location>
        <begin position="876"/>
        <end position="886"/>
    </location>
</feature>
<dbReference type="GO" id="GO:0005802">
    <property type="term" value="C:trans-Golgi network"/>
    <property type="evidence" value="ECO:0007669"/>
    <property type="project" value="TreeGrafter"/>
</dbReference>
<evidence type="ECO:0000256" key="1">
    <source>
        <dbReference type="ARBA" id="ARBA00022443"/>
    </source>
</evidence>
<evidence type="ECO:0000256" key="2">
    <source>
        <dbReference type="ARBA" id="ARBA00022553"/>
    </source>
</evidence>
<dbReference type="GO" id="GO:0055037">
    <property type="term" value="C:recycling endosome"/>
    <property type="evidence" value="ECO:0007669"/>
    <property type="project" value="TreeGrafter"/>
</dbReference>
<feature type="compositionally biased region" description="Low complexity" evidence="4">
    <location>
        <begin position="284"/>
        <end position="294"/>
    </location>
</feature>
<protein>
    <recommendedName>
        <fullName evidence="10">PH-domain-containing protein</fullName>
    </recommendedName>
</protein>
<dbReference type="SMART" id="SM00326">
    <property type="entry name" value="SH3"/>
    <property type="match status" value="1"/>
</dbReference>
<dbReference type="InterPro" id="IPR036028">
    <property type="entry name" value="SH3-like_dom_sf"/>
</dbReference>
<evidence type="ECO:0008006" key="10">
    <source>
        <dbReference type="Google" id="ProtNLM"/>
    </source>
</evidence>
<dbReference type="GO" id="GO:0042147">
    <property type="term" value="P:retrograde transport, endosome to Golgi"/>
    <property type="evidence" value="ECO:0007669"/>
    <property type="project" value="TreeGrafter"/>
</dbReference>
<dbReference type="SUPFAM" id="SSF47769">
    <property type="entry name" value="SAM/Pointed domain"/>
    <property type="match status" value="1"/>
</dbReference>
<dbReference type="GO" id="GO:0007032">
    <property type="term" value="P:endosome organization"/>
    <property type="evidence" value="ECO:0007669"/>
    <property type="project" value="TreeGrafter"/>
</dbReference>
<feature type="compositionally biased region" description="Polar residues" evidence="4">
    <location>
        <begin position="437"/>
        <end position="475"/>
    </location>
</feature>
<organism evidence="8 9">
    <name type="scientific">Cutaneotrichosporon spelunceum</name>
    <dbReference type="NCBI Taxonomy" id="1672016"/>
    <lineage>
        <taxon>Eukaryota</taxon>
        <taxon>Fungi</taxon>
        <taxon>Dikarya</taxon>
        <taxon>Basidiomycota</taxon>
        <taxon>Agaricomycotina</taxon>
        <taxon>Tremellomycetes</taxon>
        <taxon>Trichosporonales</taxon>
        <taxon>Trichosporonaceae</taxon>
        <taxon>Cutaneotrichosporon</taxon>
    </lineage>
</organism>
<dbReference type="PROSITE" id="PS50105">
    <property type="entry name" value="SAM_DOMAIN"/>
    <property type="match status" value="1"/>
</dbReference>
<dbReference type="InterPro" id="IPR045188">
    <property type="entry name" value="Boi1/Boi2-like"/>
</dbReference>
<accession>A0AAD3TNS5</accession>
<dbReference type="Proteomes" id="UP001222932">
    <property type="component" value="Unassembled WGS sequence"/>
</dbReference>
<gene>
    <name evidence="8" type="ORF">CspeluHIS016_0102870</name>
</gene>
<dbReference type="PANTHER" id="PTHR22902">
    <property type="entry name" value="SESQUIPEDALIAN"/>
    <property type="match status" value="1"/>
</dbReference>
<feature type="domain" description="SAM" evidence="7">
    <location>
        <begin position="562"/>
        <end position="626"/>
    </location>
</feature>
<keyword evidence="2" id="KW-0597">Phosphoprotein</keyword>
<feature type="region of interest" description="Disordered" evidence="4">
    <location>
        <begin position="101"/>
        <end position="141"/>
    </location>
</feature>
<dbReference type="PANTHER" id="PTHR22902:SF27">
    <property type="entry name" value="PLECKSTRIN HOMOLOGY DOMAIN-CONTAINING FAMILY A MEMBER 3"/>
    <property type="match status" value="1"/>
</dbReference>
<feature type="domain" description="PH" evidence="6">
    <location>
        <begin position="894"/>
        <end position="992"/>
    </location>
</feature>